<feature type="chain" id="PRO_5025457471" description="Secreted protein" evidence="1">
    <location>
        <begin position="19"/>
        <end position="68"/>
    </location>
</feature>
<reference evidence="2 3" key="1">
    <citation type="submission" date="2019-06" db="EMBL/GenBank/DDBJ databases">
        <title>Draft genomes of female and male turbot (Scophthalmus maximus).</title>
        <authorList>
            <person name="Xu H."/>
            <person name="Xu X.-W."/>
            <person name="Shao C."/>
            <person name="Chen S."/>
        </authorList>
    </citation>
    <scope>NUCLEOTIDE SEQUENCE [LARGE SCALE GENOMIC DNA]</scope>
    <source>
        <strain evidence="2">Ysfricsl-2016a</strain>
        <tissue evidence="2">Blood</tissue>
    </source>
</reference>
<gene>
    <name evidence="2" type="ORF">F2P81_001393</name>
</gene>
<organism evidence="2 3">
    <name type="scientific">Scophthalmus maximus</name>
    <name type="common">Turbot</name>
    <name type="synonym">Psetta maxima</name>
    <dbReference type="NCBI Taxonomy" id="52904"/>
    <lineage>
        <taxon>Eukaryota</taxon>
        <taxon>Metazoa</taxon>
        <taxon>Chordata</taxon>
        <taxon>Craniata</taxon>
        <taxon>Vertebrata</taxon>
        <taxon>Euteleostomi</taxon>
        <taxon>Actinopterygii</taxon>
        <taxon>Neopterygii</taxon>
        <taxon>Teleostei</taxon>
        <taxon>Neoteleostei</taxon>
        <taxon>Acanthomorphata</taxon>
        <taxon>Carangaria</taxon>
        <taxon>Pleuronectiformes</taxon>
        <taxon>Pleuronectoidei</taxon>
        <taxon>Scophthalmidae</taxon>
        <taxon>Scophthalmus</taxon>
    </lineage>
</organism>
<dbReference type="EMBL" id="VEVO01000002">
    <property type="protein sequence ID" value="KAF0044864.1"/>
    <property type="molecule type" value="Genomic_DNA"/>
</dbReference>
<comment type="caution">
    <text evidence="2">The sequence shown here is derived from an EMBL/GenBank/DDBJ whole genome shotgun (WGS) entry which is preliminary data.</text>
</comment>
<name>A0A6A4TNN2_SCOMX</name>
<keyword evidence="1" id="KW-0732">Signal</keyword>
<evidence type="ECO:0000313" key="3">
    <source>
        <dbReference type="Proteomes" id="UP000438429"/>
    </source>
</evidence>
<proteinExistence type="predicted"/>
<feature type="signal peptide" evidence="1">
    <location>
        <begin position="1"/>
        <end position="18"/>
    </location>
</feature>
<evidence type="ECO:0000256" key="1">
    <source>
        <dbReference type="SAM" id="SignalP"/>
    </source>
</evidence>
<protein>
    <recommendedName>
        <fullName evidence="4">Secreted protein</fullName>
    </recommendedName>
</protein>
<dbReference type="AlphaFoldDB" id="A0A6A4TNN2"/>
<evidence type="ECO:0000313" key="2">
    <source>
        <dbReference type="EMBL" id="KAF0044864.1"/>
    </source>
</evidence>
<dbReference type="Proteomes" id="UP000438429">
    <property type="component" value="Unassembled WGS sequence"/>
</dbReference>
<sequence length="68" mass="7295">MLLLLLLLLLLLGPKCGAGSSFVLKDLNSHRVRGSSNCGLFEYSGNSSKYQVIMSSKKTNTVHSPVAV</sequence>
<accession>A0A6A4TNN2</accession>
<evidence type="ECO:0008006" key="4">
    <source>
        <dbReference type="Google" id="ProtNLM"/>
    </source>
</evidence>